<accession>A0ABN8JQG7</accession>
<evidence type="ECO:0000313" key="1">
    <source>
        <dbReference type="EMBL" id="CAH2399918.1"/>
    </source>
</evidence>
<dbReference type="Proteomes" id="UP001152604">
    <property type="component" value="Unassembled WGS sequence"/>
</dbReference>
<keyword evidence="2" id="KW-1185">Reference proteome</keyword>
<dbReference type="RefSeq" id="WP_254025206.1">
    <property type="nucleotide sequence ID" value="NZ_CAKXZS010000016.1"/>
</dbReference>
<gene>
    <name evidence="1" type="ORF">MES4922_230006</name>
</gene>
<comment type="caution">
    <text evidence="1">The sequence shown here is derived from an EMBL/GenBank/DDBJ whole genome shotgun (WGS) entry which is preliminary data.</text>
</comment>
<sequence>MRHVLTRQQLNDMICERAASEVLLSAENAAFFEECSLFHTNSKLFILLANIILDDIFDLCCRCAV</sequence>
<dbReference type="EMBL" id="CAKXZS010000016">
    <property type="protein sequence ID" value="CAH2399918.1"/>
    <property type="molecule type" value="Genomic_DNA"/>
</dbReference>
<proteinExistence type="predicted"/>
<reference evidence="1" key="1">
    <citation type="submission" date="2022-03" db="EMBL/GenBank/DDBJ databases">
        <authorList>
            <person name="Brunel B."/>
        </authorList>
    </citation>
    <scope>NUCLEOTIDE SEQUENCE</scope>
    <source>
        <strain evidence="1">STM4922sample</strain>
    </source>
</reference>
<organism evidence="1 2">
    <name type="scientific">Mesorhizobium ventifaucium</name>
    <dbReference type="NCBI Taxonomy" id="666020"/>
    <lineage>
        <taxon>Bacteria</taxon>
        <taxon>Pseudomonadati</taxon>
        <taxon>Pseudomonadota</taxon>
        <taxon>Alphaproteobacteria</taxon>
        <taxon>Hyphomicrobiales</taxon>
        <taxon>Phyllobacteriaceae</taxon>
        <taxon>Mesorhizobium</taxon>
    </lineage>
</organism>
<evidence type="ECO:0000313" key="2">
    <source>
        <dbReference type="Proteomes" id="UP001152604"/>
    </source>
</evidence>
<protein>
    <submittedName>
        <fullName evidence="1">Uncharacterized protein</fullName>
    </submittedName>
</protein>
<name>A0ABN8JQG7_9HYPH</name>